<dbReference type="AlphaFoldDB" id="A0A8H4UE64"/>
<proteinExistence type="predicted"/>
<reference evidence="3" key="2">
    <citation type="submission" date="2020-05" db="EMBL/GenBank/DDBJ databases">
        <authorList>
            <person name="Kim H.-S."/>
            <person name="Proctor R.H."/>
            <person name="Brown D.W."/>
        </authorList>
    </citation>
    <scope>NUCLEOTIDE SEQUENCE</scope>
    <source>
        <strain evidence="3">NRRL 22465</strain>
    </source>
</reference>
<feature type="compositionally biased region" description="Polar residues" evidence="1">
    <location>
        <begin position="164"/>
        <end position="174"/>
    </location>
</feature>
<evidence type="ECO:0000313" key="4">
    <source>
        <dbReference type="Proteomes" id="UP000635477"/>
    </source>
</evidence>
<feature type="compositionally biased region" description="Polar residues" evidence="1">
    <location>
        <begin position="96"/>
        <end position="115"/>
    </location>
</feature>
<reference evidence="3" key="1">
    <citation type="journal article" date="2020" name="BMC Genomics">
        <title>Correction to: Identification and distribution of gene clusters required for synthesis of sphingolipid metabolism inhibitors in diverse species of the filamentous fungus Fusarium.</title>
        <authorList>
            <person name="Kim H.S."/>
            <person name="Lohmar J.M."/>
            <person name="Busman M."/>
            <person name="Brown D.W."/>
            <person name="Naumann T.A."/>
            <person name="Divon H.H."/>
            <person name="Lysoe E."/>
            <person name="Uhlig S."/>
            <person name="Proctor R.H."/>
        </authorList>
    </citation>
    <scope>NUCLEOTIDE SEQUENCE</scope>
    <source>
        <strain evidence="3">NRRL 22465</strain>
    </source>
</reference>
<dbReference type="EMBL" id="JABEYC010000749">
    <property type="protein sequence ID" value="KAF4974464.1"/>
    <property type="molecule type" value="Genomic_DNA"/>
</dbReference>
<feature type="compositionally biased region" description="Polar residues" evidence="1">
    <location>
        <begin position="133"/>
        <end position="157"/>
    </location>
</feature>
<feature type="compositionally biased region" description="Low complexity" evidence="1">
    <location>
        <begin position="333"/>
        <end position="352"/>
    </location>
</feature>
<feature type="signal peptide" evidence="2">
    <location>
        <begin position="1"/>
        <end position="15"/>
    </location>
</feature>
<accession>A0A8H4UE64</accession>
<evidence type="ECO:0000256" key="1">
    <source>
        <dbReference type="SAM" id="MobiDB-lite"/>
    </source>
</evidence>
<name>A0A8H4UE64_9HYPO</name>
<sequence length="821" mass="86625">MWRLYPLVLLRLASAFPASWNGTTTCPHDALYTSLVGDDEFCSSVLEGVHCGRGYSTPVQYVSYNQTRISSYCECILTASSAQTRSTLLTTGDNTLATTDAAPQTGRQSASETSESVGGRPGPSPSGSVRVTASDQTGSTTRGSWNETRSGSSTLGETTRDSTRTASGNDTSGLVTEMPRGSVTSTRGWWNTTETGTSRGRGTISVSASTIRNQTSDIWPTASFTQPWNRTQTPTESRETSSRARNTMSGSLPWPIPGNSTSGGVTPPTVRPTSTFVGWNSSIGLPTISWSGPGTAVPFPTDSLVVPSQTRSDVGGATSSGPQGDGSLTGPAGPTSTGGFSNSTSSRGSNATETGTPEFPAANFTQVTRTGVLSRETCHTLARDPEGDSTRRALLYNSRLREENVSIPIPYIESVEFESDGLKPLYLTVRDGVGGTYYVDISRRGQISIVDPAGNTMTLDAEGIHFSASNCTYNVSIRVKDMYEQIADLAGIQCAAIKRVKRMDDLDFSQVLYLRDQCGSPVDKSLRPYPQLLVGDTVCADTDVDENTGRWEFDCTFPGSASGALRCEWAIKNDIIDVITIDPFGGSCPDLSTVVTTLQASAQDILDPSSLRKDLYNEGLSDRGRQEADAAVLAYTRLWAALGEFFSEGSTSSGGSALEEYISVYNTHRSLENDICESLHAAEIPLNLSLVAGATQIPAITSLNWAPESTKPYNVTVQDPSQMACCPSGGVAETDDDGTCAYPREAIVEGTGCVCGRTVGGVGVAFEWAECDNFGGGCGGDGDCENGFMCLTGSCCGGGVCVDAFACSGEGVELVKFAGVV</sequence>
<evidence type="ECO:0000256" key="2">
    <source>
        <dbReference type="SAM" id="SignalP"/>
    </source>
</evidence>
<keyword evidence="2" id="KW-0732">Signal</keyword>
<feature type="region of interest" description="Disordered" evidence="1">
    <location>
        <begin position="96"/>
        <end position="204"/>
    </location>
</feature>
<feature type="compositionally biased region" description="Low complexity" evidence="1">
    <location>
        <begin position="192"/>
        <end position="203"/>
    </location>
</feature>
<feature type="compositionally biased region" description="Polar residues" evidence="1">
    <location>
        <begin position="221"/>
        <end position="235"/>
    </location>
</feature>
<dbReference type="Proteomes" id="UP000635477">
    <property type="component" value="Unassembled WGS sequence"/>
</dbReference>
<feature type="region of interest" description="Disordered" evidence="1">
    <location>
        <begin position="221"/>
        <end position="266"/>
    </location>
</feature>
<comment type="caution">
    <text evidence="3">The sequence shown here is derived from an EMBL/GenBank/DDBJ whole genome shotgun (WGS) entry which is preliminary data.</text>
</comment>
<gene>
    <name evidence="3" type="ORF">FZEAL_8635</name>
</gene>
<organism evidence="3 4">
    <name type="scientific">Fusarium zealandicum</name>
    <dbReference type="NCBI Taxonomy" id="1053134"/>
    <lineage>
        <taxon>Eukaryota</taxon>
        <taxon>Fungi</taxon>
        <taxon>Dikarya</taxon>
        <taxon>Ascomycota</taxon>
        <taxon>Pezizomycotina</taxon>
        <taxon>Sordariomycetes</taxon>
        <taxon>Hypocreomycetidae</taxon>
        <taxon>Hypocreales</taxon>
        <taxon>Nectriaceae</taxon>
        <taxon>Fusarium</taxon>
        <taxon>Fusarium staphyleae species complex</taxon>
    </lineage>
</organism>
<feature type="region of interest" description="Disordered" evidence="1">
    <location>
        <begin position="301"/>
        <end position="364"/>
    </location>
</feature>
<protein>
    <submittedName>
        <fullName evidence="3">Uncharacterized protein</fullName>
    </submittedName>
</protein>
<feature type="compositionally biased region" description="Polar residues" evidence="1">
    <location>
        <begin position="182"/>
        <end position="191"/>
    </location>
</feature>
<dbReference type="OrthoDB" id="5394947at2759"/>
<feature type="chain" id="PRO_5034156857" evidence="2">
    <location>
        <begin position="16"/>
        <end position="821"/>
    </location>
</feature>
<keyword evidence="4" id="KW-1185">Reference proteome</keyword>
<evidence type="ECO:0000313" key="3">
    <source>
        <dbReference type="EMBL" id="KAF4974464.1"/>
    </source>
</evidence>
<feature type="compositionally biased region" description="Polar residues" evidence="1">
    <location>
        <begin position="306"/>
        <end position="322"/>
    </location>
</feature>